<organism evidence="1 2">
    <name type="scientific">Pararge aegeria aegeria</name>
    <dbReference type="NCBI Taxonomy" id="348720"/>
    <lineage>
        <taxon>Eukaryota</taxon>
        <taxon>Metazoa</taxon>
        <taxon>Ecdysozoa</taxon>
        <taxon>Arthropoda</taxon>
        <taxon>Hexapoda</taxon>
        <taxon>Insecta</taxon>
        <taxon>Pterygota</taxon>
        <taxon>Neoptera</taxon>
        <taxon>Endopterygota</taxon>
        <taxon>Lepidoptera</taxon>
        <taxon>Glossata</taxon>
        <taxon>Ditrysia</taxon>
        <taxon>Papilionoidea</taxon>
        <taxon>Nymphalidae</taxon>
        <taxon>Satyrinae</taxon>
        <taxon>Satyrini</taxon>
        <taxon>Parargina</taxon>
        <taxon>Pararge</taxon>
    </lineage>
</organism>
<proteinExistence type="predicted"/>
<accession>A0A8S4SAY5</accession>
<dbReference type="OrthoDB" id="2016582at2759"/>
<protein>
    <submittedName>
        <fullName evidence="1">Jg10381 protein</fullName>
    </submittedName>
</protein>
<reference evidence="1" key="1">
    <citation type="submission" date="2022-03" db="EMBL/GenBank/DDBJ databases">
        <authorList>
            <person name="Lindestad O."/>
        </authorList>
    </citation>
    <scope>NUCLEOTIDE SEQUENCE</scope>
</reference>
<sequence length="81" mass="8736">MVGAAATSAEQPKRGKYENLDSSLIYVVFGVVTLGPCGPEARSLFKNYRKRLSSLPVILERAVTLAKELVWPSKGAMLPAS</sequence>
<dbReference type="EMBL" id="CAKXAJ010026101">
    <property type="protein sequence ID" value="CAH2256105.1"/>
    <property type="molecule type" value="Genomic_DNA"/>
</dbReference>
<gene>
    <name evidence="1" type="primary">jg10381</name>
    <name evidence="1" type="ORF">PAEG_LOCUS22871</name>
</gene>
<name>A0A8S4SAY5_9NEOP</name>
<dbReference type="Proteomes" id="UP000838756">
    <property type="component" value="Unassembled WGS sequence"/>
</dbReference>
<evidence type="ECO:0000313" key="1">
    <source>
        <dbReference type="EMBL" id="CAH2256105.1"/>
    </source>
</evidence>
<comment type="caution">
    <text evidence="1">The sequence shown here is derived from an EMBL/GenBank/DDBJ whole genome shotgun (WGS) entry which is preliminary data.</text>
</comment>
<dbReference type="AlphaFoldDB" id="A0A8S4SAY5"/>
<keyword evidence="2" id="KW-1185">Reference proteome</keyword>
<evidence type="ECO:0000313" key="2">
    <source>
        <dbReference type="Proteomes" id="UP000838756"/>
    </source>
</evidence>